<dbReference type="Pfam" id="PF05380">
    <property type="entry name" value="Peptidase_A17"/>
    <property type="match status" value="1"/>
</dbReference>
<comment type="caution">
    <text evidence="1">The sequence shown here is derived from an EMBL/GenBank/DDBJ whole genome shotgun (WGS) entry which is preliminary data.</text>
</comment>
<dbReference type="InterPro" id="IPR043502">
    <property type="entry name" value="DNA/RNA_pol_sf"/>
</dbReference>
<dbReference type="Proteomes" id="UP000478052">
    <property type="component" value="Unassembled WGS sequence"/>
</dbReference>
<dbReference type="EMBL" id="VUJU01008618">
    <property type="protein sequence ID" value="KAF0728067.1"/>
    <property type="molecule type" value="Genomic_DNA"/>
</dbReference>
<protein>
    <submittedName>
        <fullName evidence="1">Integrase catalytic domain-containing protein</fullName>
    </submittedName>
</protein>
<organism evidence="1 2">
    <name type="scientific">Aphis craccivora</name>
    <name type="common">Cowpea aphid</name>
    <dbReference type="NCBI Taxonomy" id="307492"/>
    <lineage>
        <taxon>Eukaryota</taxon>
        <taxon>Metazoa</taxon>
        <taxon>Ecdysozoa</taxon>
        <taxon>Arthropoda</taxon>
        <taxon>Hexapoda</taxon>
        <taxon>Insecta</taxon>
        <taxon>Pterygota</taxon>
        <taxon>Neoptera</taxon>
        <taxon>Paraneoptera</taxon>
        <taxon>Hemiptera</taxon>
        <taxon>Sternorrhyncha</taxon>
        <taxon>Aphidomorpha</taxon>
        <taxon>Aphidoidea</taxon>
        <taxon>Aphididae</taxon>
        <taxon>Aphidini</taxon>
        <taxon>Aphis</taxon>
        <taxon>Aphis</taxon>
    </lineage>
</organism>
<name>A0A6G0WLC2_APHCR</name>
<dbReference type="Gene3D" id="3.30.70.270">
    <property type="match status" value="1"/>
</dbReference>
<dbReference type="GO" id="GO:0071897">
    <property type="term" value="P:DNA biosynthetic process"/>
    <property type="evidence" value="ECO:0007669"/>
    <property type="project" value="UniProtKB-ARBA"/>
</dbReference>
<dbReference type="Gene3D" id="3.10.10.10">
    <property type="entry name" value="HIV Type 1 Reverse Transcriptase, subunit A, domain 1"/>
    <property type="match status" value="1"/>
</dbReference>
<dbReference type="InterPro" id="IPR008042">
    <property type="entry name" value="Retrotrans_Pao"/>
</dbReference>
<sequence length="717" mass="80330">MNGHKTVIEASLPSAFNSIFGWILIGPTPNMNAESHHALPVSLTVSIEEQMHRFWDIDEPEIAPDTFTEEGRCECIFRNECVRLPDGRFSVPLPFRAPVSSKTFSGSRSMAIRRFESLERKLLANPPLQSLYRDFMDDYLALGHMSVASTPGEYFVPHNAVYKADDGDAKIRVVFDASARSAAGPSLNNCLLPGKKLQQDIIDVLTRFRIHPYAFTADICKMYRQIQVLPEYRKYQHILWRSSPHDQLVEYQLNTVTYAVMCAPFLAIRALQSIAETDCVDSDHVRDALRYQTYVDDICVGSDSVADALEFQSALQSILAKSGLELKKWSSNTPGILLSVPVADRVCTPLPFDDSDDGGIKVLGLQWNPDDDFFSCSLCSQPSPIFTKRGVLSTVARIFDLLGLFGLTWDDPLPHDVHADWSSFLADLPSLSTIRVPLHFSTFGQSSCYLIGFCNASQLGYAAVVYVLATNSSDDQLAVFIGSKTKLASLKSLTIPRLELNAALLLARWLGRIKRVLDPYLKIVGTYAWLDRFNDSLFMVNGSKIVDFVDCQWNHIESANNPSDCPAIAILRANPSTWTNLVAPMPLCSLPEVLPVSLTTRNDPHDCNEEWFNRFSSYDRMIRVTTILHRLINRCRRCVLEPLPTKCLSLVEVGCATRSIIRESQHIHFPDLLRELSTGTRVSSKPLARLAPFVDDVVIIRVGDRLRHSTLSYECIS</sequence>
<dbReference type="SUPFAM" id="SSF56672">
    <property type="entry name" value="DNA/RNA polymerases"/>
    <property type="match status" value="1"/>
</dbReference>
<evidence type="ECO:0000313" key="2">
    <source>
        <dbReference type="Proteomes" id="UP000478052"/>
    </source>
</evidence>
<dbReference type="PANTHER" id="PTHR47331">
    <property type="entry name" value="PHD-TYPE DOMAIN-CONTAINING PROTEIN"/>
    <property type="match status" value="1"/>
</dbReference>
<dbReference type="PANTHER" id="PTHR47331:SF5">
    <property type="entry name" value="RIBONUCLEASE H"/>
    <property type="match status" value="1"/>
</dbReference>
<dbReference type="OrthoDB" id="6626441at2759"/>
<proteinExistence type="predicted"/>
<accession>A0A6G0WLC2</accession>
<dbReference type="InterPro" id="IPR043128">
    <property type="entry name" value="Rev_trsase/Diguanyl_cyclase"/>
</dbReference>
<keyword evidence="2" id="KW-1185">Reference proteome</keyword>
<dbReference type="AlphaFoldDB" id="A0A6G0WLC2"/>
<gene>
    <name evidence="1" type="ORF">FWK35_00021761</name>
</gene>
<reference evidence="1 2" key="1">
    <citation type="submission" date="2019-08" db="EMBL/GenBank/DDBJ databases">
        <title>Whole genome of Aphis craccivora.</title>
        <authorList>
            <person name="Voronova N.V."/>
            <person name="Shulinski R.S."/>
            <person name="Bandarenka Y.V."/>
            <person name="Zhorov D.G."/>
            <person name="Warner D."/>
        </authorList>
    </citation>
    <scope>NUCLEOTIDE SEQUENCE [LARGE SCALE GENOMIC DNA]</scope>
    <source>
        <strain evidence="1">180601</strain>
        <tissue evidence="1">Whole Body</tissue>
    </source>
</reference>
<evidence type="ECO:0000313" key="1">
    <source>
        <dbReference type="EMBL" id="KAF0728067.1"/>
    </source>
</evidence>